<dbReference type="InterPro" id="IPR003669">
    <property type="entry name" value="Thymidylate_synthase_ThyX"/>
</dbReference>
<comment type="caution">
    <text evidence="1">The sequence shown here is derived from an EMBL/GenBank/DDBJ whole genome shotgun (WGS) entry which is preliminary data.</text>
</comment>
<dbReference type="NCBIfam" id="TIGR02170">
    <property type="entry name" value="thyX"/>
    <property type="match status" value="1"/>
</dbReference>
<dbReference type="GO" id="GO:0006231">
    <property type="term" value="P:dTMP biosynthetic process"/>
    <property type="evidence" value="ECO:0007669"/>
    <property type="project" value="InterPro"/>
</dbReference>
<reference evidence="1" key="1">
    <citation type="journal article" date="2015" name="Nature">
        <title>Complex archaea that bridge the gap between prokaryotes and eukaryotes.</title>
        <authorList>
            <person name="Spang A."/>
            <person name="Saw J.H."/>
            <person name="Jorgensen S.L."/>
            <person name="Zaremba-Niedzwiedzka K."/>
            <person name="Martijn J."/>
            <person name="Lind A.E."/>
            <person name="van Eijk R."/>
            <person name="Schleper C."/>
            <person name="Guy L."/>
            <person name="Ettema T.J."/>
        </authorList>
    </citation>
    <scope>NUCLEOTIDE SEQUENCE</scope>
</reference>
<evidence type="ECO:0000313" key="1">
    <source>
        <dbReference type="EMBL" id="KKM82593.1"/>
    </source>
</evidence>
<dbReference type="AlphaFoldDB" id="A0A0F9KKV8"/>
<dbReference type="GO" id="GO:0070402">
    <property type="term" value="F:NADPH binding"/>
    <property type="evidence" value="ECO:0007669"/>
    <property type="project" value="TreeGrafter"/>
</dbReference>
<dbReference type="PROSITE" id="PS51331">
    <property type="entry name" value="THYX"/>
    <property type="match status" value="1"/>
</dbReference>
<dbReference type="GO" id="GO:0050797">
    <property type="term" value="F:thymidylate synthase (FAD) activity"/>
    <property type="evidence" value="ECO:0007669"/>
    <property type="project" value="InterPro"/>
</dbReference>
<dbReference type="EMBL" id="LAZR01007839">
    <property type="protein sequence ID" value="KKM82593.1"/>
    <property type="molecule type" value="Genomic_DNA"/>
</dbReference>
<dbReference type="Gene3D" id="3.30.1360.170">
    <property type="match status" value="1"/>
</dbReference>
<dbReference type="Pfam" id="PF02511">
    <property type="entry name" value="Thy1"/>
    <property type="match status" value="1"/>
</dbReference>
<sequence length="271" mass="31269">MEHVTPMVFLIGSTQVDFAETRAWLDFLGADQYKLPTDDKIQMGALLVQLCAKRCYKSYQVGLNPNITKVRDDMTAFIDNILKVGHGSVLEHVSFSFALENVSRVFTAEMNRHRAGMAISEGSMRYISFEDIPYWVPTSIRADSSDSPQVRLAKKLSRDVFDRAFQQAEENYRELMTIWNYDEAITKFSQKKQLTSMFRRIIPQGVATGGVWTGNLRALRHIFQLRCSQYAEEEICLVASLMLTRMIESESVIFKDFYLEDGYWKSKYNKV</sequence>
<protein>
    <recommendedName>
        <fullName evidence="2">Thymidylate synthase (FAD)</fullName>
    </recommendedName>
</protein>
<organism evidence="1">
    <name type="scientific">marine sediment metagenome</name>
    <dbReference type="NCBI Taxonomy" id="412755"/>
    <lineage>
        <taxon>unclassified sequences</taxon>
        <taxon>metagenomes</taxon>
        <taxon>ecological metagenomes</taxon>
    </lineage>
</organism>
<dbReference type="InterPro" id="IPR036098">
    <property type="entry name" value="Thymidylate_synthase_ThyX_sf"/>
</dbReference>
<dbReference type="CDD" id="cd20175">
    <property type="entry name" value="ThyX"/>
    <property type="match status" value="1"/>
</dbReference>
<gene>
    <name evidence="1" type="ORF">LCGC14_1318010</name>
</gene>
<dbReference type="PANTHER" id="PTHR34934">
    <property type="entry name" value="FLAVIN-DEPENDENT THYMIDYLATE SYNTHASE"/>
    <property type="match status" value="1"/>
</dbReference>
<proteinExistence type="predicted"/>
<evidence type="ECO:0008006" key="2">
    <source>
        <dbReference type="Google" id="ProtNLM"/>
    </source>
</evidence>
<dbReference type="GO" id="GO:0050660">
    <property type="term" value="F:flavin adenine dinucleotide binding"/>
    <property type="evidence" value="ECO:0007669"/>
    <property type="project" value="InterPro"/>
</dbReference>
<dbReference type="SUPFAM" id="SSF69796">
    <property type="entry name" value="Thymidylate synthase-complementing protein Thy1"/>
    <property type="match status" value="1"/>
</dbReference>
<dbReference type="PANTHER" id="PTHR34934:SF1">
    <property type="entry name" value="FLAVIN-DEPENDENT THYMIDYLATE SYNTHASE"/>
    <property type="match status" value="1"/>
</dbReference>
<accession>A0A0F9KKV8</accession>
<dbReference type="GO" id="GO:0004799">
    <property type="term" value="F:thymidylate synthase activity"/>
    <property type="evidence" value="ECO:0007669"/>
    <property type="project" value="TreeGrafter"/>
</dbReference>
<name>A0A0F9KKV8_9ZZZZ</name>